<dbReference type="PANTHER" id="PTHR47628">
    <property type="match status" value="1"/>
</dbReference>
<feature type="domain" description="Leucine-binding protein" evidence="3">
    <location>
        <begin position="2"/>
        <end position="307"/>
    </location>
</feature>
<reference evidence="4 5" key="1">
    <citation type="submission" date="2024-02" db="EMBL/GenBank/DDBJ databases">
        <title>Genome analysis and characterization of Microbaculum marinisediminis sp. nov., isolated from marine sediment.</title>
        <authorList>
            <person name="Du Z.-J."/>
            <person name="Ye Y.-Q."/>
            <person name="Zhang Z.-R."/>
            <person name="Yuan S.-M."/>
            <person name="Zhang X.-Y."/>
        </authorList>
    </citation>
    <scope>NUCLEOTIDE SEQUENCE [LARGE SCALE GENOMIC DNA]</scope>
    <source>
        <strain evidence="4 5">SDUM1044001</strain>
    </source>
</reference>
<gene>
    <name evidence="4" type="ORF">V3328_02300</name>
</gene>
<proteinExistence type="inferred from homology"/>
<protein>
    <submittedName>
        <fullName evidence="4">ABC transporter substrate-binding protein</fullName>
    </submittedName>
</protein>
<dbReference type="Gene3D" id="3.40.50.2300">
    <property type="match status" value="2"/>
</dbReference>
<comment type="caution">
    <text evidence="4">The sequence shown here is derived from an EMBL/GenBank/DDBJ whole genome shotgun (WGS) entry which is preliminary data.</text>
</comment>
<dbReference type="PANTHER" id="PTHR47628:SF1">
    <property type="entry name" value="ALIPHATIC AMIDASE EXPRESSION-REGULATING PROTEIN"/>
    <property type="match status" value="1"/>
</dbReference>
<organism evidence="4 5">
    <name type="scientific">Microbaculum marinum</name>
    <dbReference type="NCBI Taxonomy" id="1764581"/>
    <lineage>
        <taxon>Bacteria</taxon>
        <taxon>Pseudomonadati</taxon>
        <taxon>Pseudomonadota</taxon>
        <taxon>Alphaproteobacteria</taxon>
        <taxon>Hyphomicrobiales</taxon>
        <taxon>Tepidamorphaceae</taxon>
        <taxon>Microbaculum</taxon>
    </lineage>
</organism>
<dbReference type="SUPFAM" id="SSF53822">
    <property type="entry name" value="Periplasmic binding protein-like I"/>
    <property type="match status" value="1"/>
</dbReference>
<accession>A0AAW9RS32</accession>
<dbReference type="InterPro" id="IPR028081">
    <property type="entry name" value="Leu-bd"/>
</dbReference>
<comment type="similarity">
    <text evidence="1">Belongs to the leucine-binding protein family.</text>
</comment>
<keyword evidence="5" id="KW-1185">Reference proteome</keyword>
<dbReference type="Proteomes" id="UP001378188">
    <property type="component" value="Unassembled WGS sequence"/>
</dbReference>
<evidence type="ECO:0000313" key="4">
    <source>
        <dbReference type="EMBL" id="MEJ8570291.1"/>
    </source>
</evidence>
<dbReference type="Pfam" id="PF13458">
    <property type="entry name" value="Peripla_BP_6"/>
    <property type="match status" value="1"/>
</dbReference>
<evidence type="ECO:0000313" key="5">
    <source>
        <dbReference type="Proteomes" id="UP001378188"/>
    </source>
</evidence>
<evidence type="ECO:0000256" key="1">
    <source>
        <dbReference type="ARBA" id="ARBA00010062"/>
    </source>
</evidence>
<name>A0AAW9RS32_9HYPH</name>
<dbReference type="PROSITE" id="PS51257">
    <property type="entry name" value="PROKAR_LIPOPROTEIN"/>
    <property type="match status" value="1"/>
</dbReference>
<sequence>MRIGLLQPYSGPCAIWRIGGQACAALGACEPVAGRVEDDTPVELVPADCGYTLESATEAALYLRDVENVDLVVGMQPSHQRNAVSRALGGQVAYIYTPEYEGGWCGPGAIPIGVSGWEVLGPGVNWLHEKRKVRRWFFVGNDYLWPRAAHAAAVASIHASGAQLVGTSFLPFGTQTYDRLFREIRACRADGVIVVLLGEESVRFHRAFGEVGLARRIARFCLACDETLLWALDAGAAQNLYACQPYFWGVPSPERDSMIDRYKSAFGPAQPPVTSLTIGIYDGVRLARALGRVAERPDRASIARLVRNGFDRNSALRLLGFPAHGAGGYRLTLAVSDGHTFRPRLIA</sequence>
<dbReference type="EMBL" id="JAZHOF010000001">
    <property type="protein sequence ID" value="MEJ8570291.1"/>
    <property type="molecule type" value="Genomic_DNA"/>
</dbReference>
<keyword evidence="2" id="KW-0732">Signal</keyword>
<dbReference type="RefSeq" id="WP_340328023.1">
    <property type="nucleotide sequence ID" value="NZ_JAZHOF010000001.1"/>
</dbReference>
<dbReference type="AlphaFoldDB" id="A0AAW9RS32"/>
<dbReference type="InterPro" id="IPR028082">
    <property type="entry name" value="Peripla_BP_I"/>
</dbReference>
<evidence type="ECO:0000256" key="2">
    <source>
        <dbReference type="ARBA" id="ARBA00022729"/>
    </source>
</evidence>
<evidence type="ECO:0000259" key="3">
    <source>
        <dbReference type="Pfam" id="PF13458"/>
    </source>
</evidence>